<dbReference type="PROSITE" id="PS51257">
    <property type="entry name" value="PROKAR_LIPOPROTEIN"/>
    <property type="match status" value="1"/>
</dbReference>
<dbReference type="InterPro" id="IPR017853">
    <property type="entry name" value="GH"/>
</dbReference>
<reference evidence="3" key="1">
    <citation type="submission" date="2023-07" db="EMBL/GenBank/DDBJ databases">
        <title>Draft genome sequence of the endophytic actinobacterium Streptomyces justiciae WPN32, a potential antibiotic producer.</title>
        <authorList>
            <person name="Yasawong M."/>
            <person name="Pana W."/>
            <person name="Ganta P."/>
            <person name="Santapan N."/>
            <person name="Songngamsuk T."/>
            <person name="Phatcharaharikarn M."/>
            <person name="Kerdtoob S."/>
            <person name="Nantapong N."/>
        </authorList>
    </citation>
    <scope>NUCLEOTIDE SEQUENCE [LARGE SCALE GENOMIC DNA]</scope>
    <source>
        <strain evidence="3">WPN32</strain>
    </source>
</reference>
<keyword evidence="3" id="KW-1185">Reference proteome</keyword>
<organism evidence="2 3">
    <name type="scientific">Streptomyces justiciae</name>
    <dbReference type="NCBI Taxonomy" id="2780140"/>
    <lineage>
        <taxon>Bacteria</taxon>
        <taxon>Bacillati</taxon>
        <taxon>Actinomycetota</taxon>
        <taxon>Actinomycetes</taxon>
        <taxon>Kitasatosporales</taxon>
        <taxon>Streptomycetaceae</taxon>
        <taxon>Streptomyces</taxon>
    </lineage>
</organism>
<comment type="caution">
    <text evidence="2">The sequence shown here is derived from an EMBL/GenBank/DDBJ whole genome shotgun (WGS) entry which is preliminary data.</text>
</comment>
<protein>
    <submittedName>
        <fullName evidence="2">Uncharacterized protein</fullName>
    </submittedName>
</protein>
<feature type="chain" id="PRO_5046236122" evidence="1">
    <location>
        <begin position="27"/>
        <end position="284"/>
    </location>
</feature>
<evidence type="ECO:0000313" key="2">
    <source>
        <dbReference type="EMBL" id="MDT7841636.1"/>
    </source>
</evidence>
<accession>A0ABU3LQY5</accession>
<dbReference type="EMBL" id="JAVTLL010000007">
    <property type="protein sequence ID" value="MDT7841636.1"/>
    <property type="molecule type" value="Genomic_DNA"/>
</dbReference>
<sequence length="284" mass="31440">MAYLRARCGTVALVAAGLLLVGSCGSTTTPPARVGYAPVSGEFLSVALNTTDPATERYGYSLVDVTPDEVASVTTGQRALVWLGGYDKKRCRWNWTDAEVGRRFARYNLVDAARIVGYFIADEPNTDLNCPGAAADVRARAALVRSLDPNTRRFTMVNVDRPDHFAAFRGTTDVMSVNVYPCLAGEPCDWSKIPRTLDRLREAGVTRYMGMLQAFSFEQWRWPTADELAGMIAQWQRSDWLGQLTFSWEYEGGELADHPELLRVLKRLNDAPHELFPLPSGGPA</sequence>
<dbReference type="SUPFAM" id="SSF51445">
    <property type="entry name" value="(Trans)glycosidases"/>
    <property type="match status" value="1"/>
</dbReference>
<name>A0ABU3LQY5_9ACTN</name>
<evidence type="ECO:0000313" key="3">
    <source>
        <dbReference type="Proteomes" id="UP001257948"/>
    </source>
</evidence>
<evidence type="ECO:0000256" key="1">
    <source>
        <dbReference type="SAM" id="SignalP"/>
    </source>
</evidence>
<gene>
    <name evidence="2" type="ORF">RQC66_12925</name>
</gene>
<dbReference type="RefSeq" id="WP_314200704.1">
    <property type="nucleotide sequence ID" value="NZ_JAVTLL010000007.1"/>
</dbReference>
<keyword evidence="1" id="KW-0732">Signal</keyword>
<proteinExistence type="predicted"/>
<dbReference type="Proteomes" id="UP001257948">
    <property type="component" value="Unassembled WGS sequence"/>
</dbReference>
<feature type="signal peptide" evidence="1">
    <location>
        <begin position="1"/>
        <end position="26"/>
    </location>
</feature>